<dbReference type="EMBL" id="JASJQH010001072">
    <property type="protein sequence ID" value="KAK9762150.1"/>
    <property type="molecule type" value="Genomic_DNA"/>
</dbReference>
<gene>
    <name evidence="8" type="ORF">K7432_012393</name>
</gene>
<feature type="transmembrane region" description="Helical" evidence="6">
    <location>
        <begin position="32"/>
        <end position="52"/>
    </location>
</feature>
<evidence type="ECO:0000256" key="6">
    <source>
        <dbReference type="SAM" id="Phobius"/>
    </source>
</evidence>
<feature type="transmembrane region" description="Helical" evidence="6">
    <location>
        <begin position="389"/>
        <end position="409"/>
    </location>
</feature>
<feature type="transmembrane region" description="Helical" evidence="6">
    <location>
        <begin position="210"/>
        <end position="230"/>
    </location>
</feature>
<keyword evidence="3 6" id="KW-0812">Transmembrane</keyword>
<feature type="transmembrane region" description="Helical" evidence="6">
    <location>
        <begin position="170"/>
        <end position="190"/>
    </location>
</feature>
<evidence type="ECO:0000256" key="4">
    <source>
        <dbReference type="ARBA" id="ARBA00022989"/>
    </source>
</evidence>
<feature type="transmembrane region" description="Helical" evidence="6">
    <location>
        <begin position="328"/>
        <end position="349"/>
    </location>
</feature>
<evidence type="ECO:0000256" key="5">
    <source>
        <dbReference type="ARBA" id="ARBA00023136"/>
    </source>
</evidence>
<keyword evidence="4 6" id="KW-1133">Transmembrane helix</keyword>
<keyword evidence="5 6" id="KW-0472">Membrane</keyword>
<protein>
    <recommendedName>
        <fullName evidence="7">Amino acid transporter transmembrane domain-containing protein</fullName>
    </recommendedName>
</protein>
<accession>A0ABR2WKV0</accession>
<proteinExistence type="inferred from homology"/>
<evidence type="ECO:0000313" key="8">
    <source>
        <dbReference type="EMBL" id="KAK9762150.1"/>
    </source>
</evidence>
<feature type="transmembrane region" description="Helical" evidence="6">
    <location>
        <begin position="242"/>
        <end position="266"/>
    </location>
</feature>
<comment type="similarity">
    <text evidence="2">Belongs to the amino acid/polyamine transporter 2 family.</text>
</comment>
<organism evidence="8 9">
    <name type="scientific">Basidiobolus ranarum</name>
    <dbReference type="NCBI Taxonomy" id="34480"/>
    <lineage>
        <taxon>Eukaryota</taxon>
        <taxon>Fungi</taxon>
        <taxon>Fungi incertae sedis</taxon>
        <taxon>Zoopagomycota</taxon>
        <taxon>Entomophthoromycotina</taxon>
        <taxon>Basidiobolomycetes</taxon>
        <taxon>Basidiobolales</taxon>
        <taxon>Basidiobolaceae</taxon>
        <taxon>Basidiobolus</taxon>
    </lineage>
</organism>
<reference evidence="8 9" key="1">
    <citation type="submission" date="2023-04" db="EMBL/GenBank/DDBJ databases">
        <title>Genome of Basidiobolus ranarum AG-B5.</title>
        <authorList>
            <person name="Stajich J.E."/>
            <person name="Carter-House D."/>
            <person name="Gryganskyi A."/>
        </authorList>
    </citation>
    <scope>NUCLEOTIDE SEQUENCE [LARGE SCALE GENOMIC DNA]</scope>
    <source>
        <strain evidence="8 9">AG-B5</strain>
    </source>
</reference>
<feature type="transmembrane region" description="Helical" evidence="6">
    <location>
        <begin position="286"/>
        <end position="307"/>
    </location>
</feature>
<keyword evidence="9" id="KW-1185">Reference proteome</keyword>
<name>A0ABR2WKV0_9FUNG</name>
<dbReference type="Gene3D" id="1.20.1740.10">
    <property type="entry name" value="Amino acid/polyamine transporter I"/>
    <property type="match status" value="1"/>
</dbReference>
<feature type="transmembrane region" description="Helical" evidence="6">
    <location>
        <begin position="355"/>
        <end position="377"/>
    </location>
</feature>
<dbReference type="PANTHER" id="PTHR22950:SF349">
    <property type="entry name" value="AMINO ACID TRANSPORTER TRANSMEMBRANE DOMAIN-CONTAINING PROTEIN"/>
    <property type="match status" value="1"/>
</dbReference>
<dbReference type="Pfam" id="PF01490">
    <property type="entry name" value="Aa_trans"/>
    <property type="match status" value="1"/>
</dbReference>
<evidence type="ECO:0000256" key="2">
    <source>
        <dbReference type="ARBA" id="ARBA00008066"/>
    </source>
</evidence>
<comment type="caution">
    <text evidence="8">The sequence shown here is derived from an EMBL/GenBank/DDBJ whole genome shotgun (WGS) entry which is preliminary data.</text>
</comment>
<evidence type="ECO:0000256" key="3">
    <source>
        <dbReference type="ARBA" id="ARBA00022692"/>
    </source>
</evidence>
<comment type="subcellular location">
    <subcellularLocation>
        <location evidence="1">Membrane</location>
        <topology evidence="1">Multi-pass membrane protein</topology>
    </subcellularLocation>
</comment>
<dbReference type="InterPro" id="IPR013057">
    <property type="entry name" value="AA_transpt_TM"/>
</dbReference>
<sequence length="420" mass="46367">MSDIEGKDSCQKDFTFEVCDDPHTATSSNFGAYFNVVCVIAGMGVIQMAYAFNQSGWFAAFLTVFSCFLCIYTGHLLIKCLYYNGKDRLAGYSAVGEAAFGKFGKYLVEVFLLCFYFGVGCAFIMLIGINLKDMVDQTSVHLSRQVWTIIAAVVIWIPFVIFKSMKEVEILAVFGTLATVFTVVVILIVGLKDLDESKKYTHEFVKVSGIPIALASISLSFGGSPVFPAVEKTMKTPKAWTKILTCAMLTTLVLYILAGVIGYLAYGNTVVSPIFQNFPQGAVLTYAATAAITIHVLFAAPILLISFSLDIEKWLRINDTFMSKSKQYVYRPLLRTGLMVLFTLVSMYVPAFGDFMSLVGALTNCQIIFVFPVVFYLKLYGWRTVPWYELILCAIIIIVGMLSCVLGTIDAVKNLIAVLS</sequence>
<feature type="transmembrane region" description="Helical" evidence="6">
    <location>
        <begin position="146"/>
        <end position="163"/>
    </location>
</feature>
<evidence type="ECO:0000259" key="7">
    <source>
        <dbReference type="Pfam" id="PF01490"/>
    </source>
</evidence>
<feature type="transmembrane region" description="Helical" evidence="6">
    <location>
        <begin position="110"/>
        <end position="131"/>
    </location>
</feature>
<dbReference type="Proteomes" id="UP001479436">
    <property type="component" value="Unassembled WGS sequence"/>
</dbReference>
<feature type="domain" description="Amino acid transporter transmembrane" evidence="7">
    <location>
        <begin position="26"/>
        <end position="410"/>
    </location>
</feature>
<evidence type="ECO:0000313" key="9">
    <source>
        <dbReference type="Proteomes" id="UP001479436"/>
    </source>
</evidence>
<dbReference type="PANTHER" id="PTHR22950">
    <property type="entry name" value="AMINO ACID TRANSPORTER"/>
    <property type="match status" value="1"/>
</dbReference>
<evidence type="ECO:0000256" key="1">
    <source>
        <dbReference type="ARBA" id="ARBA00004141"/>
    </source>
</evidence>
<feature type="transmembrane region" description="Helical" evidence="6">
    <location>
        <begin position="58"/>
        <end position="78"/>
    </location>
</feature>